<sequence>GRWVAYKDVQRFEGALSGVNEEVAVGIMVARSKRSLFFKINIQS</sequence>
<protein>
    <submittedName>
        <fullName evidence="1">9873_t:CDS:1</fullName>
    </submittedName>
</protein>
<gene>
    <name evidence="1" type="ORF">POCULU_LOCUS6449</name>
</gene>
<comment type="caution">
    <text evidence="1">The sequence shown here is derived from an EMBL/GenBank/DDBJ whole genome shotgun (WGS) entry which is preliminary data.</text>
</comment>
<feature type="non-terminal residue" evidence="1">
    <location>
        <position position="44"/>
    </location>
</feature>
<dbReference type="Proteomes" id="UP000789572">
    <property type="component" value="Unassembled WGS sequence"/>
</dbReference>
<reference evidence="1" key="1">
    <citation type="submission" date="2021-06" db="EMBL/GenBank/DDBJ databases">
        <authorList>
            <person name="Kallberg Y."/>
            <person name="Tangrot J."/>
            <person name="Rosling A."/>
        </authorList>
    </citation>
    <scope>NUCLEOTIDE SEQUENCE</scope>
    <source>
        <strain evidence="1">IA702</strain>
    </source>
</reference>
<evidence type="ECO:0000313" key="1">
    <source>
        <dbReference type="EMBL" id="CAG8580155.1"/>
    </source>
</evidence>
<dbReference type="EMBL" id="CAJVPJ010001185">
    <property type="protein sequence ID" value="CAG8580155.1"/>
    <property type="molecule type" value="Genomic_DNA"/>
</dbReference>
<proteinExistence type="predicted"/>
<dbReference type="AlphaFoldDB" id="A0A9N9BUF9"/>
<dbReference type="OrthoDB" id="2429086at2759"/>
<accession>A0A9N9BUF9</accession>
<evidence type="ECO:0000313" key="2">
    <source>
        <dbReference type="Proteomes" id="UP000789572"/>
    </source>
</evidence>
<keyword evidence="2" id="KW-1185">Reference proteome</keyword>
<organism evidence="1 2">
    <name type="scientific">Paraglomus occultum</name>
    <dbReference type="NCBI Taxonomy" id="144539"/>
    <lineage>
        <taxon>Eukaryota</taxon>
        <taxon>Fungi</taxon>
        <taxon>Fungi incertae sedis</taxon>
        <taxon>Mucoromycota</taxon>
        <taxon>Glomeromycotina</taxon>
        <taxon>Glomeromycetes</taxon>
        <taxon>Paraglomerales</taxon>
        <taxon>Paraglomeraceae</taxon>
        <taxon>Paraglomus</taxon>
    </lineage>
</organism>
<name>A0A9N9BUF9_9GLOM</name>